<protein>
    <submittedName>
        <fullName evidence="3">Apple domain-containing protein</fullName>
    </submittedName>
</protein>
<organism evidence="3">
    <name type="scientific">Gongylonema pulchrum</name>
    <dbReference type="NCBI Taxonomy" id="637853"/>
    <lineage>
        <taxon>Eukaryota</taxon>
        <taxon>Metazoa</taxon>
        <taxon>Ecdysozoa</taxon>
        <taxon>Nematoda</taxon>
        <taxon>Chromadorea</taxon>
        <taxon>Rhabditida</taxon>
        <taxon>Spirurina</taxon>
        <taxon>Spiruromorpha</taxon>
        <taxon>Spiruroidea</taxon>
        <taxon>Gongylonematidae</taxon>
        <taxon>Gongylonema</taxon>
    </lineage>
</organism>
<evidence type="ECO:0000313" key="1">
    <source>
        <dbReference type="EMBL" id="VDK60892.1"/>
    </source>
</evidence>
<keyword evidence="2" id="KW-1185">Reference proteome</keyword>
<dbReference type="EMBL" id="UYRT01022854">
    <property type="protein sequence ID" value="VDK60892.1"/>
    <property type="molecule type" value="Genomic_DNA"/>
</dbReference>
<evidence type="ECO:0000313" key="3">
    <source>
        <dbReference type="WBParaSite" id="GPUH_0000813601-mRNA-1"/>
    </source>
</evidence>
<dbReference type="WBParaSite" id="GPUH_0000813601-mRNA-1">
    <property type="protein sequence ID" value="GPUH_0000813601-mRNA-1"/>
    <property type="gene ID" value="GPUH_0000813601"/>
</dbReference>
<gene>
    <name evidence="1" type="ORF">GPUH_LOCUS8127</name>
</gene>
<reference evidence="3" key="1">
    <citation type="submission" date="2016-06" db="UniProtKB">
        <authorList>
            <consortium name="WormBaseParasite"/>
        </authorList>
    </citation>
    <scope>IDENTIFICATION</scope>
</reference>
<sequence length="194" mass="21119">MSGPGLARSSAAIVHFSHRPSAKSSLLALLAVFNVGAARAEHFDEDFALLLLRKGSTMLMCREQCCNSTPRCLENFPNSTLNAYQVVCLDGHSCWLQDAHGDAVAHIGWLSSRKQKRNAEDKASLCDIVLIMVTVKSVSMTRLALCQLTWPLLNGGGFNGWIGGLHLLTFLLGRNKEANARFIDTLICNCCGIV</sequence>
<reference evidence="1 2" key="2">
    <citation type="submission" date="2018-11" db="EMBL/GenBank/DDBJ databases">
        <authorList>
            <consortium name="Pathogen Informatics"/>
        </authorList>
    </citation>
    <scope>NUCLEOTIDE SEQUENCE [LARGE SCALE GENOMIC DNA]</scope>
</reference>
<proteinExistence type="predicted"/>
<name>A0A183DHD6_9BILA</name>
<dbReference type="Proteomes" id="UP000271098">
    <property type="component" value="Unassembled WGS sequence"/>
</dbReference>
<dbReference type="AlphaFoldDB" id="A0A183DHD6"/>
<accession>A0A183DHD6</accession>
<evidence type="ECO:0000313" key="2">
    <source>
        <dbReference type="Proteomes" id="UP000271098"/>
    </source>
</evidence>